<name>A0AAU8LWT6_9BACT</name>
<gene>
    <name evidence="1" type="ORF">Q3M24_00925</name>
</gene>
<dbReference type="InterPro" id="IPR021730">
    <property type="entry name" value="YdbH"/>
</dbReference>
<organism evidence="1">
    <name type="scientific">Candidatus Electrothrix aestuarii</name>
    <dbReference type="NCBI Taxonomy" id="3062594"/>
    <lineage>
        <taxon>Bacteria</taxon>
        <taxon>Pseudomonadati</taxon>
        <taxon>Thermodesulfobacteriota</taxon>
        <taxon>Desulfobulbia</taxon>
        <taxon>Desulfobulbales</taxon>
        <taxon>Desulfobulbaceae</taxon>
        <taxon>Candidatus Electrothrix</taxon>
    </lineage>
</organism>
<reference evidence="1" key="1">
    <citation type="journal article" date="2024" name="Syst. Appl. Microbiol.">
        <title>First single-strain enrichments of Electrothrix cable bacteria, description of E. aestuarii sp. nov. and E. rattekaaiensis sp. nov., and proposal of a cable bacteria taxonomy following the rules of the SeqCode.</title>
        <authorList>
            <person name="Plum-Jensen L.E."/>
            <person name="Schramm A."/>
            <person name="Marshall I.P.G."/>
        </authorList>
    </citation>
    <scope>NUCLEOTIDE SEQUENCE</scope>
    <source>
        <strain evidence="1">Rat1</strain>
    </source>
</reference>
<dbReference type="EMBL" id="CP159373">
    <property type="protein sequence ID" value="XCN73348.1"/>
    <property type="molecule type" value="Genomic_DNA"/>
</dbReference>
<proteinExistence type="predicted"/>
<dbReference type="Pfam" id="PF11739">
    <property type="entry name" value="YdbH-like"/>
    <property type="match status" value="1"/>
</dbReference>
<sequence>MRILKRILKLSLLTLLLTTCALVVIRYFFADQLITAALQRAGATEASVHLAALGTDQLRFDFLNAAFPLENDTTLHIQTKQISLQYDLQRLLHNKKCDLLTIEEVALRQKGESKSTPSPSLQLPEKITLLEDSIRARLPIDRIRLEKILLRENFPAQVKERNLRLTASINETALQAQAILQVDQQTQLFLDFRSPDAHHGTAELIGKQGEEEILRTTITLQPDRLAGKVSLLLQPINELFLRPLTAERNIPVPEGTLDGSFSLPLPLTPDATLQANLTLRDSNKHQIHLEASGTPDTRQASLLLFGKKGKLEFLNTDLAMQDQRIKGSYSLHCDQLRSFLAPYFPQALPAIKGTFSGTVDLPLPGNQDKEFKATVAASALALPSLTASSAQISVTGKLNGNDVHFDRDSTFHGSKLTLGGTTIEECSLDLAGDFSRKGDQLLLDFANKQKIHVKGLKAGSTHIQEILLQTPERLRFDCNKTTWSFAKNTLQAAPLAITVGSVDIKTGPLQCSFSALRSTNAGPEIMTTLSSPSLIITTPQAEVPLKDVAGNFRLQKHIISSKLQANPEHIPGKIQAEVEHSLTRAEGFFTLRTDKALDLNEEGITLAGLLNTWQFPFDLDKGSVHLETRGEWQRSHPFQLTLLANVKEGSGYFQKVLFENLNTQQDLILLPELGSQREGKISVERVIGGLDVHKLSAKTALLSSKKGQQPVVQLRKLQAGLLQGTVSSPEIRYDLNTQQSNFTVNVSSVDLATIVELMKVKDMHATGKISGKIPVSIDDKKVSVEKGELYNDPPGGEINYTAPDAHLTGLPEYAIKAIRDFRYTSLKSTAQYAPSGQLDLAVGLQGISPELDKNREVHLNINIEQNLNTLLQGLRYSKGLSEKIDKRVQQRYR</sequence>
<evidence type="ECO:0000313" key="1">
    <source>
        <dbReference type="EMBL" id="XCN73348.1"/>
    </source>
</evidence>
<dbReference type="AlphaFoldDB" id="A0AAU8LWT6"/>
<accession>A0AAU8LWT6</accession>
<reference evidence="1" key="2">
    <citation type="submission" date="2024-06" db="EMBL/GenBank/DDBJ databases">
        <authorList>
            <person name="Plum-Jensen L.E."/>
            <person name="Schramm A."/>
            <person name="Marshall I.P.G."/>
        </authorList>
    </citation>
    <scope>NUCLEOTIDE SEQUENCE</scope>
    <source>
        <strain evidence="1">Rat1</strain>
    </source>
</reference>
<protein>
    <submittedName>
        <fullName evidence="1">YdbH domain-containing protein</fullName>
    </submittedName>
</protein>
<dbReference type="KEGG" id="eaj:Q3M24_00925"/>